<comment type="caution">
    <text evidence="1">The sequence shown here is derived from an EMBL/GenBank/DDBJ whole genome shotgun (WGS) entry which is preliminary data.</text>
</comment>
<keyword evidence="2" id="KW-1185">Reference proteome</keyword>
<gene>
    <name evidence="1" type="ORF">GCM10009409_20780</name>
</gene>
<sequence length="76" mass="8792">MELDQNNSGVRKLRWAKERGGKSGGVRVIYYYHSQDIPLFMLSLFGKNEKTNLSKAECNVLNKLTKILADSYRRQL</sequence>
<name>A0ABQ2Q7Z1_9GAMM</name>
<evidence type="ECO:0000313" key="1">
    <source>
        <dbReference type="EMBL" id="GGP54232.1"/>
    </source>
</evidence>
<reference evidence="2" key="1">
    <citation type="journal article" date="2019" name="Int. J. Syst. Evol. Microbiol.">
        <title>The Global Catalogue of Microorganisms (GCM) 10K type strain sequencing project: providing services to taxonomists for standard genome sequencing and annotation.</title>
        <authorList>
            <consortium name="The Broad Institute Genomics Platform"/>
            <consortium name="The Broad Institute Genome Sequencing Center for Infectious Disease"/>
            <person name="Wu L."/>
            <person name="Ma J."/>
        </authorList>
    </citation>
    <scope>NUCLEOTIDE SEQUENCE [LARGE SCALE GENOMIC DNA]</scope>
    <source>
        <strain evidence="2">JCM 32304</strain>
    </source>
</reference>
<dbReference type="RefSeq" id="WP_188920048.1">
    <property type="nucleotide sequence ID" value="NZ_BMQV01000018.1"/>
</dbReference>
<evidence type="ECO:0008006" key="3">
    <source>
        <dbReference type="Google" id="ProtNLM"/>
    </source>
</evidence>
<organism evidence="1 2">
    <name type="scientific">Shewanella saliphila</name>
    <dbReference type="NCBI Taxonomy" id="2282698"/>
    <lineage>
        <taxon>Bacteria</taxon>
        <taxon>Pseudomonadati</taxon>
        <taxon>Pseudomonadota</taxon>
        <taxon>Gammaproteobacteria</taxon>
        <taxon>Alteromonadales</taxon>
        <taxon>Shewanellaceae</taxon>
        <taxon>Shewanella</taxon>
    </lineage>
</organism>
<evidence type="ECO:0000313" key="2">
    <source>
        <dbReference type="Proteomes" id="UP000654367"/>
    </source>
</evidence>
<dbReference type="PIRSF" id="PIRSF039032">
    <property type="entry name" value="HigB-2"/>
    <property type="match status" value="1"/>
</dbReference>
<protein>
    <recommendedName>
        <fullName evidence="3">Toxin HigB-2</fullName>
    </recommendedName>
</protein>
<dbReference type="InterPro" id="IPR009387">
    <property type="entry name" value="HigB-2"/>
</dbReference>
<dbReference type="Proteomes" id="UP000654367">
    <property type="component" value="Unassembled WGS sequence"/>
</dbReference>
<proteinExistence type="predicted"/>
<accession>A0ABQ2Q7Z1</accession>
<dbReference type="EMBL" id="BMQV01000018">
    <property type="protein sequence ID" value="GGP54232.1"/>
    <property type="molecule type" value="Genomic_DNA"/>
</dbReference>
<dbReference type="Pfam" id="PF06296">
    <property type="entry name" value="RelE"/>
    <property type="match status" value="1"/>
</dbReference>